<dbReference type="OrthoDB" id="6475992at2759"/>
<dbReference type="InterPro" id="IPR019080">
    <property type="entry name" value="YqaJ_viral_recombinase"/>
</dbReference>
<protein>
    <recommendedName>
        <fullName evidence="1">YqaJ viral recombinase domain-containing protein</fullName>
    </recommendedName>
</protein>
<accession>A0A9J6FBU1</accession>
<reference evidence="2 3" key="1">
    <citation type="journal article" date="2020" name="Cell">
        <title>Large-Scale Comparative Analyses of Tick Genomes Elucidate Their Genetic Diversity and Vector Capacities.</title>
        <authorList>
            <consortium name="Tick Genome and Microbiome Consortium (TIGMIC)"/>
            <person name="Jia N."/>
            <person name="Wang J."/>
            <person name="Shi W."/>
            <person name="Du L."/>
            <person name="Sun Y."/>
            <person name="Zhan W."/>
            <person name="Jiang J.F."/>
            <person name="Wang Q."/>
            <person name="Zhang B."/>
            <person name="Ji P."/>
            <person name="Bell-Sakyi L."/>
            <person name="Cui X.M."/>
            <person name="Yuan T.T."/>
            <person name="Jiang B.G."/>
            <person name="Yang W.F."/>
            <person name="Lam T.T."/>
            <person name="Chang Q.C."/>
            <person name="Ding S.J."/>
            <person name="Wang X.J."/>
            <person name="Zhu J.G."/>
            <person name="Ruan X.D."/>
            <person name="Zhao L."/>
            <person name="Wei J.T."/>
            <person name="Ye R.Z."/>
            <person name="Que T.C."/>
            <person name="Du C.H."/>
            <person name="Zhou Y.H."/>
            <person name="Cheng J.X."/>
            <person name="Dai P.F."/>
            <person name="Guo W.B."/>
            <person name="Han X.H."/>
            <person name="Huang E.J."/>
            <person name="Li L.F."/>
            <person name="Wei W."/>
            <person name="Gao Y.C."/>
            <person name="Liu J.Z."/>
            <person name="Shao H.Z."/>
            <person name="Wang X."/>
            <person name="Wang C.C."/>
            <person name="Yang T.C."/>
            <person name="Huo Q.B."/>
            <person name="Li W."/>
            <person name="Chen H.Y."/>
            <person name="Chen S.E."/>
            <person name="Zhou L.G."/>
            <person name="Ni X.B."/>
            <person name="Tian J.H."/>
            <person name="Sheng Y."/>
            <person name="Liu T."/>
            <person name="Pan Y.S."/>
            <person name="Xia L.Y."/>
            <person name="Li J."/>
            <person name="Zhao F."/>
            <person name="Cao W.C."/>
        </authorList>
    </citation>
    <scope>NUCLEOTIDE SEQUENCE [LARGE SCALE GENOMIC DNA]</scope>
    <source>
        <strain evidence="2">HaeL-2018</strain>
    </source>
</reference>
<dbReference type="EMBL" id="JABSTR010000001">
    <property type="protein sequence ID" value="KAH9360056.1"/>
    <property type="molecule type" value="Genomic_DNA"/>
</dbReference>
<dbReference type="InterPro" id="IPR011335">
    <property type="entry name" value="Restrct_endonuc-II-like"/>
</dbReference>
<keyword evidence="3" id="KW-1185">Reference proteome</keyword>
<dbReference type="InterPro" id="IPR011604">
    <property type="entry name" value="PDDEXK-like_dom_sf"/>
</dbReference>
<proteinExistence type="predicted"/>
<dbReference type="VEuPathDB" id="VectorBase:HLOH_046347"/>
<name>A0A9J6FBU1_HAELO</name>
<comment type="caution">
    <text evidence="2">The sequence shown here is derived from an EMBL/GenBank/DDBJ whole genome shotgun (WGS) entry which is preliminary data.</text>
</comment>
<organism evidence="2 3">
    <name type="scientific">Haemaphysalis longicornis</name>
    <name type="common">Bush tick</name>
    <dbReference type="NCBI Taxonomy" id="44386"/>
    <lineage>
        <taxon>Eukaryota</taxon>
        <taxon>Metazoa</taxon>
        <taxon>Ecdysozoa</taxon>
        <taxon>Arthropoda</taxon>
        <taxon>Chelicerata</taxon>
        <taxon>Arachnida</taxon>
        <taxon>Acari</taxon>
        <taxon>Parasitiformes</taxon>
        <taxon>Ixodida</taxon>
        <taxon>Ixodoidea</taxon>
        <taxon>Ixodidae</taxon>
        <taxon>Haemaphysalinae</taxon>
        <taxon>Haemaphysalis</taxon>
    </lineage>
</organism>
<dbReference type="CDD" id="cd22343">
    <property type="entry name" value="PDDEXK_lambda_exonuclease-like"/>
    <property type="match status" value="1"/>
</dbReference>
<dbReference type="InterPro" id="IPR051703">
    <property type="entry name" value="NF-kappa-B_Signaling_Reg"/>
</dbReference>
<dbReference type="GO" id="GO:0006281">
    <property type="term" value="P:DNA repair"/>
    <property type="evidence" value="ECO:0007669"/>
    <property type="project" value="UniProtKB-ARBA"/>
</dbReference>
<dbReference type="PANTHER" id="PTHR46609:SF7">
    <property type="match status" value="1"/>
</dbReference>
<evidence type="ECO:0000259" key="1">
    <source>
        <dbReference type="Pfam" id="PF09588"/>
    </source>
</evidence>
<gene>
    <name evidence="2" type="ORF">HPB48_023096</name>
</gene>
<evidence type="ECO:0000313" key="2">
    <source>
        <dbReference type="EMBL" id="KAH9360056.1"/>
    </source>
</evidence>
<dbReference type="SUPFAM" id="SSF52980">
    <property type="entry name" value="Restriction endonuclease-like"/>
    <property type="match status" value="1"/>
</dbReference>
<feature type="domain" description="YqaJ viral recombinase" evidence="1">
    <location>
        <begin position="10"/>
        <end position="87"/>
    </location>
</feature>
<sequence length="142" mass="16086">MGHDVTVLPCGLLVNPSFPWLGASPDRLVFDPAEGSYGVLEIKCPYTLRDKKGDELASSSFCSELTENSPRLKRDNSYYAQIVGQIVRTKLGDFVVHGKDFILIERIRLNRPEWEAMKDQLNYFYFNTLLPFLETGSHEAAV</sequence>
<dbReference type="OMA" id="RPEWEAM"/>
<dbReference type="Gene3D" id="3.90.320.10">
    <property type="match status" value="1"/>
</dbReference>
<dbReference type="Pfam" id="PF09588">
    <property type="entry name" value="YqaJ"/>
    <property type="match status" value="1"/>
</dbReference>
<dbReference type="AlphaFoldDB" id="A0A9J6FBU1"/>
<dbReference type="PANTHER" id="PTHR46609">
    <property type="entry name" value="EXONUCLEASE, PHAGE-TYPE/RECB, C-TERMINAL DOMAIN-CONTAINING PROTEIN"/>
    <property type="match status" value="1"/>
</dbReference>
<evidence type="ECO:0000313" key="3">
    <source>
        <dbReference type="Proteomes" id="UP000821853"/>
    </source>
</evidence>
<dbReference type="Proteomes" id="UP000821853">
    <property type="component" value="Chromosome 1"/>
</dbReference>